<evidence type="ECO:0008006" key="3">
    <source>
        <dbReference type="Google" id="ProtNLM"/>
    </source>
</evidence>
<dbReference type="EMBL" id="ML995814">
    <property type="protein sequence ID" value="KAF2772654.1"/>
    <property type="molecule type" value="Genomic_DNA"/>
</dbReference>
<dbReference type="SUPFAM" id="SSF56601">
    <property type="entry name" value="beta-lactamase/transpeptidase-like"/>
    <property type="match status" value="1"/>
</dbReference>
<organism evidence="1 2">
    <name type="scientific">Teratosphaeria nubilosa</name>
    <dbReference type="NCBI Taxonomy" id="161662"/>
    <lineage>
        <taxon>Eukaryota</taxon>
        <taxon>Fungi</taxon>
        <taxon>Dikarya</taxon>
        <taxon>Ascomycota</taxon>
        <taxon>Pezizomycotina</taxon>
        <taxon>Dothideomycetes</taxon>
        <taxon>Dothideomycetidae</taxon>
        <taxon>Mycosphaerellales</taxon>
        <taxon>Teratosphaeriaceae</taxon>
        <taxon>Teratosphaeria</taxon>
    </lineage>
</organism>
<evidence type="ECO:0000313" key="2">
    <source>
        <dbReference type="Proteomes" id="UP000799436"/>
    </source>
</evidence>
<sequence length="104" mass="11047">MTGRDTVDDMFEQHLSPDAAAGHKAAKASTPAGPFFRVGLPVGLEAGYGLGGLLTLLDAEGWYGERTLTWGGGHTFTWFVDRKNDWCGAVGFGGRERGEGCLSL</sequence>
<dbReference type="Proteomes" id="UP000799436">
    <property type="component" value="Unassembled WGS sequence"/>
</dbReference>
<dbReference type="AlphaFoldDB" id="A0A6G1LKF9"/>
<dbReference type="Gene3D" id="3.40.710.10">
    <property type="entry name" value="DD-peptidase/beta-lactamase superfamily"/>
    <property type="match status" value="1"/>
</dbReference>
<proteinExistence type="predicted"/>
<gene>
    <name evidence="1" type="ORF">EJ03DRAFT_189877</name>
</gene>
<reference evidence="1" key="1">
    <citation type="journal article" date="2020" name="Stud. Mycol.">
        <title>101 Dothideomycetes genomes: a test case for predicting lifestyles and emergence of pathogens.</title>
        <authorList>
            <person name="Haridas S."/>
            <person name="Albert R."/>
            <person name="Binder M."/>
            <person name="Bloem J."/>
            <person name="Labutti K."/>
            <person name="Salamov A."/>
            <person name="Andreopoulos B."/>
            <person name="Baker S."/>
            <person name="Barry K."/>
            <person name="Bills G."/>
            <person name="Bluhm B."/>
            <person name="Cannon C."/>
            <person name="Castanera R."/>
            <person name="Culley D."/>
            <person name="Daum C."/>
            <person name="Ezra D."/>
            <person name="Gonzalez J."/>
            <person name="Henrissat B."/>
            <person name="Kuo A."/>
            <person name="Liang C."/>
            <person name="Lipzen A."/>
            <person name="Lutzoni F."/>
            <person name="Magnuson J."/>
            <person name="Mondo S."/>
            <person name="Nolan M."/>
            <person name="Ohm R."/>
            <person name="Pangilinan J."/>
            <person name="Park H.-J."/>
            <person name="Ramirez L."/>
            <person name="Alfaro M."/>
            <person name="Sun H."/>
            <person name="Tritt A."/>
            <person name="Yoshinaga Y."/>
            <person name="Zwiers L.-H."/>
            <person name="Turgeon B."/>
            <person name="Goodwin S."/>
            <person name="Spatafora J."/>
            <person name="Crous P."/>
            <person name="Grigoriev I."/>
        </authorList>
    </citation>
    <scope>NUCLEOTIDE SEQUENCE</scope>
    <source>
        <strain evidence="1">CBS 116005</strain>
    </source>
</reference>
<protein>
    <recommendedName>
        <fullName evidence="3">Beta-lactamase-related domain-containing protein</fullName>
    </recommendedName>
</protein>
<evidence type="ECO:0000313" key="1">
    <source>
        <dbReference type="EMBL" id="KAF2772654.1"/>
    </source>
</evidence>
<name>A0A6G1LKF9_9PEZI</name>
<keyword evidence="2" id="KW-1185">Reference proteome</keyword>
<dbReference type="OrthoDB" id="428260at2759"/>
<dbReference type="InterPro" id="IPR012338">
    <property type="entry name" value="Beta-lactam/transpept-like"/>
</dbReference>
<accession>A0A6G1LKF9</accession>